<dbReference type="GO" id="GO:0005886">
    <property type="term" value="C:plasma membrane"/>
    <property type="evidence" value="ECO:0007669"/>
    <property type="project" value="TreeGrafter"/>
</dbReference>
<dbReference type="Pfam" id="PF03814">
    <property type="entry name" value="KdpA"/>
    <property type="match status" value="1"/>
</dbReference>
<dbReference type="EMBL" id="AP009153">
    <property type="protein sequence ID" value="BAH39931.1"/>
    <property type="molecule type" value="Genomic_DNA"/>
</dbReference>
<evidence type="ECO:0000256" key="8">
    <source>
        <dbReference type="ARBA" id="ARBA00023136"/>
    </source>
</evidence>
<dbReference type="AlphaFoldDB" id="C1ABQ4"/>
<keyword evidence="12" id="KW-1185">Reference proteome</keyword>
<name>C1ABQ4_GEMAT</name>
<keyword evidence="4 10" id="KW-0812">Transmembrane</keyword>
<dbReference type="GO" id="GO:0008556">
    <property type="term" value="F:P-type potassium transmembrane transporter activity"/>
    <property type="evidence" value="ECO:0007669"/>
    <property type="project" value="InterPro"/>
</dbReference>
<evidence type="ECO:0000256" key="4">
    <source>
        <dbReference type="ARBA" id="ARBA00022692"/>
    </source>
</evidence>
<keyword evidence="1" id="KW-0813">Transport</keyword>
<evidence type="ECO:0000313" key="12">
    <source>
        <dbReference type="Proteomes" id="UP000002209"/>
    </source>
</evidence>
<gene>
    <name evidence="11" type="ordered locus">GAU_2889</name>
</gene>
<proteinExistence type="predicted"/>
<evidence type="ECO:0000313" key="11">
    <source>
        <dbReference type="EMBL" id="BAH39931.1"/>
    </source>
</evidence>
<evidence type="ECO:0000256" key="6">
    <source>
        <dbReference type="ARBA" id="ARBA00022989"/>
    </source>
</evidence>
<dbReference type="STRING" id="379066.GAU_2889"/>
<dbReference type="HOGENOM" id="CLU_758109_0_0_0"/>
<evidence type="ECO:0000256" key="2">
    <source>
        <dbReference type="ARBA" id="ARBA00022475"/>
    </source>
</evidence>
<evidence type="ECO:0000256" key="7">
    <source>
        <dbReference type="ARBA" id="ARBA00023065"/>
    </source>
</evidence>
<feature type="region of interest" description="Disordered" evidence="9">
    <location>
        <begin position="210"/>
        <end position="233"/>
    </location>
</feature>
<dbReference type="KEGG" id="gau:GAU_2889"/>
<evidence type="ECO:0000256" key="5">
    <source>
        <dbReference type="ARBA" id="ARBA00022958"/>
    </source>
</evidence>
<evidence type="ECO:0000256" key="10">
    <source>
        <dbReference type="SAM" id="Phobius"/>
    </source>
</evidence>
<feature type="transmembrane region" description="Helical" evidence="10">
    <location>
        <begin position="181"/>
        <end position="201"/>
    </location>
</feature>
<dbReference type="PANTHER" id="PTHR30607:SF2">
    <property type="entry name" value="POTASSIUM-TRANSPORTING ATPASE POTASSIUM-BINDING SUBUNIT"/>
    <property type="match status" value="1"/>
</dbReference>
<protein>
    <submittedName>
        <fullName evidence="11">Potassium-transporting ATPase A chain</fullName>
    </submittedName>
</protein>
<feature type="region of interest" description="Disordered" evidence="9">
    <location>
        <begin position="346"/>
        <end position="365"/>
    </location>
</feature>
<feature type="transmembrane region" description="Helical" evidence="10">
    <location>
        <begin position="67"/>
        <end position="86"/>
    </location>
</feature>
<keyword evidence="3" id="KW-0633">Potassium transport</keyword>
<dbReference type="eggNOG" id="COG2060">
    <property type="taxonomic scope" value="Bacteria"/>
</dbReference>
<reference evidence="12" key="1">
    <citation type="submission" date="2006-03" db="EMBL/GenBank/DDBJ databases">
        <title>Complete genome sequence of Gemmatimonas aurantiaca T-27 that represents a novel phylum Gemmatimonadetes.</title>
        <authorList>
            <person name="Takasaki K."/>
            <person name="Ichikawa N."/>
            <person name="Miura H."/>
            <person name="Matsushita S."/>
            <person name="Watanabe Y."/>
            <person name="Oguchi A."/>
            <person name="Ankai A."/>
            <person name="Yashiro I."/>
            <person name="Takahashi M."/>
            <person name="Terui Y."/>
            <person name="Fukui S."/>
            <person name="Yokoyama H."/>
            <person name="Tanikawa S."/>
            <person name="Hanada S."/>
            <person name="Kamagata Y."/>
            <person name="Fujita N."/>
        </authorList>
    </citation>
    <scope>NUCLEOTIDE SEQUENCE [LARGE SCALE GENOMIC DNA]</scope>
    <source>
        <strain evidence="12">T-27 / DSM 14586 / JCM 11422 / NBRC 100505</strain>
    </source>
</reference>
<evidence type="ECO:0000256" key="3">
    <source>
        <dbReference type="ARBA" id="ARBA00022538"/>
    </source>
</evidence>
<feature type="transmembrane region" description="Helical" evidence="10">
    <location>
        <begin position="12"/>
        <end position="33"/>
    </location>
</feature>
<keyword evidence="2" id="KW-1003">Cell membrane</keyword>
<evidence type="ECO:0000256" key="1">
    <source>
        <dbReference type="ARBA" id="ARBA00022448"/>
    </source>
</evidence>
<accession>C1ABQ4</accession>
<dbReference type="InterPro" id="IPR004623">
    <property type="entry name" value="KdpA"/>
</dbReference>
<keyword evidence="5" id="KW-0630">Potassium</keyword>
<organism evidence="11 12">
    <name type="scientific">Gemmatimonas aurantiaca (strain DSM 14586 / JCM 11422 / NBRC 100505 / T-27)</name>
    <dbReference type="NCBI Taxonomy" id="379066"/>
    <lineage>
        <taxon>Bacteria</taxon>
        <taxon>Pseudomonadati</taxon>
        <taxon>Gemmatimonadota</taxon>
        <taxon>Gemmatimonadia</taxon>
        <taxon>Gemmatimonadales</taxon>
        <taxon>Gemmatimonadaceae</taxon>
        <taxon>Gemmatimonas</taxon>
    </lineage>
</organism>
<keyword evidence="6 10" id="KW-1133">Transmembrane helix</keyword>
<evidence type="ECO:0000256" key="9">
    <source>
        <dbReference type="SAM" id="MobiDB-lite"/>
    </source>
</evidence>
<dbReference type="Proteomes" id="UP000002209">
    <property type="component" value="Chromosome"/>
</dbReference>
<keyword evidence="8 10" id="KW-0472">Membrane</keyword>
<feature type="transmembrane region" description="Helical" evidence="10">
    <location>
        <begin position="140"/>
        <end position="160"/>
    </location>
</feature>
<keyword evidence="7" id="KW-0406">Ion transport</keyword>
<sequence>MNVAPTSTNGWMQIALFAVAVLLVTKPMGWYLAQVYEGRMRWLAPIERRLYRLAGVDAESEQHWTTYATSLLLFSAVSMLLTYVVLRLQGWLPFNPVGLGAVTDRQAFETSASFVSNTNWQSYAGESTMSYFAQATQLTFHNFTSAATGLGVAVALMRGIARRGTGNGAGAGRIGNFWVDLVRGTLYVLLPLSCILALLFVQQGVPQRSTVPPSLTRSMAPRRPLPVGRWPVRRPSNNSAPMVAVSSTPTRHILSRIRRQSATGGRCWRSFSSLPAPCGCSAAEWAARGMGGPCGRPCSCCSSAARVSPIGRNRVATRSMPRWVSTWPAWYRGTRPATWKARRCASASPTPRSTPWFPLTPPAAR</sequence>
<dbReference type="PANTHER" id="PTHR30607">
    <property type="entry name" value="POTASSIUM-TRANSPORTING ATPASE A CHAIN"/>
    <property type="match status" value="1"/>
</dbReference>